<dbReference type="PROSITE" id="PS50994">
    <property type="entry name" value="INTEGRASE"/>
    <property type="match status" value="1"/>
</dbReference>
<dbReference type="InterPro" id="IPR012337">
    <property type="entry name" value="RNaseH-like_sf"/>
</dbReference>
<dbReference type="Gene3D" id="3.30.420.10">
    <property type="entry name" value="Ribonuclease H-like superfamily/Ribonuclease H"/>
    <property type="match status" value="1"/>
</dbReference>
<feature type="compositionally biased region" description="Low complexity" evidence="1">
    <location>
        <begin position="680"/>
        <end position="696"/>
    </location>
</feature>
<accession>A0A248JXG5</accession>
<sequence length="716" mass="81222">MSSIALFRDQYLRIEGRMVAFERRDACRNLVFLDVANSSPFVVREDELLDLMARGQAYRVGGAEERAFKEGRKSDLTSLAQLQVDEDLKARTLRRVTYVQAWERSGLKTRKRQELVPVIEATAAVLNDRHPPQPGTLQSWITEWEKSGRDFQALMDRIAQRGRRGSQQKLDAQNLFDETVEGLFLNSMQYDVSNVYRQVRDVFTRRNRLTGDTWVPSYSTVYRKIKTYDRYVATANRKGVAVADRIYRPKTGHVSTERHHERTELDLLKTDLIVVDKDGNPIDRPVVIIAYDHFSRMPVGRYIGFEQSVAAAIECIHHATYPKTYVKEKYPDIKGAWPCWGLSENYFADLGSQFVANDFSAMLKLLGCNITFAARETPNDKAAIERFFGTFTRSLVRYIPGRTFEDFYRRRNEEAVEMQPVVTLEELDYLVHRWIIDVYSQQFHTGINDAPHRRWLESVARHHIIPLPEPEVLKAAFCLTTHRRLFDYGVRINNLIYNGPEIASIRASPAFNPGGTVMCKIDPKDLGAIQVYDPGRERFVTVQQSPGSRRMFDARGVTLVQQTLALKLIKARPEKYSEDNVAAAHADLQRYIQDKHVPKDRKVRRLKAAYGVPKHQIPSPINPALSDLSISDALEHLPDSVLAGEFTIPDEDDNIGQDFTASAPTPEVLELLPSPTEPVASDLSASGTNSSASSAARFAEMARRMGVTGRGGNKDV</sequence>
<reference evidence="3 4" key="1">
    <citation type="submission" date="2017-06" db="EMBL/GenBank/DDBJ databases">
        <title>Complete genome sequence of Nitrospirillum amazonense strain CBAmC, an endophytic nitrogen-fixing and plant growth-promoting bacterium, isolated from sugarcane.</title>
        <authorList>
            <person name="Schwab S."/>
            <person name="dos Santos Teixeira K.R."/>
            <person name="Simoes Araujo J.L."/>
            <person name="Soares Vidal M."/>
            <person name="Borges de Freitas H.R."/>
            <person name="Rivello Crivelaro A.L."/>
            <person name="Bueno de Camargo Nunes A."/>
            <person name="dos Santos C.M."/>
            <person name="Palmeira da Silva Rosa D."/>
            <person name="da Silva Padilha D."/>
            <person name="da Silva E."/>
            <person name="Araujo Terra L."/>
            <person name="Soares Mendes V."/>
            <person name="Farinelli L."/>
            <person name="Magalhaes Cruz L."/>
            <person name="Baldani J.I."/>
        </authorList>
    </citation>
    <scope>NUCLEOTIDE SEQUENCE [LARGE SCALE GENOMIC DNA]</scope>
    <source>
        <strain evidence="3 4">CBAmC</strain>
    </source>
</reference>
<feature type="region of interest" description="Disordered" evidence="1">
    <location>
        <begin position="676"/>
        <end position="696"/>
    </location>
</feature>
<proteinExistence type="predicted"/>
<dbReference type="Proteomes" id="UP000197153">
    <property type="component" value="Chromosome 2"/>
</dbReference>
<dbReference type="GO" id="GO:0003676">
    <property type="term" value="F:nucleic acid binding"/>
    <property type="evidence" value="ECO:0007669"/>
    <property type="project" value="InterPro"/>
</dbReference>
<name>A0A248JXG5_9PROT</name>
<dbReference type="InterPro" id="IPR036397">
    <property type="entry name" value="RNaseH_sf"/>
</dbReference>
<dbReference type="EMBL" id="CP022111">
    <property type="protein sequence ID" value="ASG23216.1"/>
    <property type="molecule type" value="Genomic_DNA"/>
</dbReference>
<dbReference type="AlphaFoldDB" id="A0A248JXG5"/>
<evidence type="ECO:0000313" key="4">
    <source>
        <dbReference type="Proteomes" id="UP000197153"/>
    </source>
</evidence>
<evidence type="ECO:0000259" key="2">
    <source>
        <dbReference type="PROSITE" id="PS50994"/>
    </source>
</evidence>
<keyword evidence="4" id="KW-1185">Reference proteome</keyword>
<feature type="domain" description="Integrase catalytic" evidence="2">
    <location>
        <begin position="245"/>
        <end position="459"/>
    </location>
</feature>
<dbReference type="SUPFAM" id="SSF53098">
    <property type="entry name" value="Ribonuclease H-like"/>
    <property type="match status" value="1"/>
</dbReference>
<dbReference type="InterPro" id="IPR015378">
    <property type="entry name" value="Transposase-like_Mu_C"/>
</dbReference>
<evidence type="ECO:0000313" key="3">
    <source>
        <dbReference type="EMBL" id="ASG23216.1"/>
    </source>
</evidence>
<dbReference type="GO" id="GO:0015074">
    <property type="term" value="P:DNA integration"/>
    <property type="evidence" value="ECO:0007669"/>
    <property type="project" value="InterPro"/>
</dbReference>
<dbReference type="Pfam" id="PF09299">
    <property type="entry name" value="Mu-transpos_C"/>
    <property type="match status" value="1"/>
</dbReference>
<dbReference type="InterPro" id="IPR001584">
    <property type="entry name" value="Integrase_cat-core"/>
</dbReference>
<dbReference type="RefSeq" id="WP_088873726.1">
    <property type="nucleotide sequence ID" value="NZ_CP022111.1"/>
</dbReference>
<evidence type="ECO:0000256" key="1">
    <source>
        <dbReference type="SAM" id="MobiDB-lite"/>
    </source>
</evidence>
<dbReference type="Gene3D" id="1.10.10.60">
    <property type="entry name" value="Homeodomain-like"/>
    <property type="match status" value="1"/>
</dbReference>
<dbReference type="KEGG" id="nao:Y958_20510"/>
<organism evidence="3 4">
    <name type="scientific">Nitrospirillum viridazoti CBAmc</name>
    <dbReference type="NCBI Taxonomy" id="1441467"/>
    <lineage>
        <taxon>Bacteria</taxon>
        <taxon>Pseudomonadati</taxon>
        <taxon>Pseudomonadota</taxon>
        <taxon>Alphaproteobacteria</taxon>
        <taxon>Rhodospirillales</taxon>
        <taxon>Azospirillaceae</taxon>
        <taxon>Nitrospirillum</taxon>
        <taxon>Nitrospirillum viridazoti</taxon>
    </lineage>
</organism>
<protein>
    <recommendedName>
        <fullName evidence="2">Integrase catalytic domain-containing protein</fullName>
    </recommendedName>
</protein>
<gene>
    <name evidence="3" type="ORF">Y958_20510</name>
</gene>